<dbReference type="AlphaFoldDB" id="A0A1I6QYH3"/>
<evidence type="ECO:0000313" key="3">
    <source>
        <dbReference type="Proteomes" id="UP000199392"/>
    </source>
</evidence>
<evidence type="ECO:0000313" key="2">
    <source>
        <dbReference type="EMBL" id="SFS57452.1"/>
    </source>
</evidence>
<feature type="region of interest" description="Disordered" evidence="1">
    <location>
        <begin position="1"/>
        <end position="22"/>
    </location>
</feature>
<protein>
    <submittedName>
        <fullName evidence="2">Uncharacterized protein</fullName>
    </submittedName>
</protein>
<gene>
    <name evidence="2" type="ORF">SAMN04488050_102489</name>
</gene>
<sequence length="203" mass="22167">MADSLCPLSPPPAGHNRGPALEPPSLLAVERWRRAKAARKAPSGVALRMQLRRAAELGMPPRDYLALRAFCGTDIRAVAFMPDALRLRFARSLQMPEPRRARLRAMRDVYLLGFAPPDEPPESFRQELSDLTGCRFAHCAPCSKTPIAWSEARAGARALLDPLRLPGASVLLVGDGEIATQLYGAARLGGLMSPEEFFGPDLR</sequence>
<dbReference type="Proteomes" id="UP000199392">
    <property type="component" value="Unassembled WGS sequence"/>
</dbReference>
<name>A0A1I6QYH3_9RHOB</name>
<reference evidence="3" key="1">
    <citation type="submission" date="2016-10" db="EMBL/GenBank/DDBJ databases">
        <authorList>
            <person name="Varghese N."/>
            <person name="Submissions S."/>
        </authorList>
    </citation>
    <scope>NUCLEOTIDE SEQUENCE [LARGE SCALE GENOMIC DNA]</scope>
    <source>
        <strain evidence="3">DSM 26894</strain>
    </source>
</reference>
<organism evidence="2 3">
    <name type="scientific">Alloyangia pacifica</name>
    <dbReference type="NCBI Taxonomy" id="311180"/>
    <lineage>
        <taxon>Bacteria</taxon>
        <taxon>Pseudomonadati</taxon>
        <taxon>Pseudomonadota</taxon>
        <taxon>Alphaproteobacteria</taxon>
        <taxon>Rhodobacterales</taxon>
        <taxon>Roseobacteraceae</taxon>
        <taxon>Alloyangia</taxon>
    </lineage>
</organism>
<proteinExistence type="predicted"/>
<keyword evidence="3" id="KW-1185">Reference proteome</keyword>
<dbReference type="RefSeq" id="WP_092420210.1">
    <property type="nucleotide sequence ID" value="NZ_FNCL01000001.1"/>
</dbReference>
<dbReference type="EMBL" id="FOZW01000002">
    <property type="protein sequence ID" value="SFS57452.1"/>
    <property type="molecule type" value="Genomic_DNA"/>
</dbReference>
<dbReference type="OrthoDB" id="7644647at2"/>
<accession>A0A1I6QYH3</accession>
<evidence type="ECO:0000256" key="1">
    <source>
        <dbReference type="SAM" id="MobiDB-lite"/>
    </source>
</evidence>